<protein>
    <recommendedName>
        <fullName evidence="6">VWFA domain-containing protein</fullName>
    </recommendedName>
</protein>
<dbReference type="AlphaFoldDB" id="A0ABD3VBY8"/>
<dbReference type="Pfam" id="PF00092">
    <property type="entry name" value="VWA"/>
    <property type="match status" value="1"/>
</dbReference>
<dbReference type="CDD" id="cd01472">
    <property type="entry name" value="vWA_collagen"/>
    <property type="match status" value="1"/>
</dbReference>
<dbReference type="InterPro" id="IPR002035">
    <property type="entry name" value="VWF_A"/>
</dbReference>
<evidence type="ECO:0000256" key="4">
    <source>
        <dbReference type="ARBA" id="ARBA00022737"/>
    </source>
</evidence>
<evidence type="ECO:0000256" key="1">
    <source>
        <dbReference type="ARBA" id="ARBA00004613"/>
    </source>
</evidence>
<gene>
    <name evidence="7" type="ORF">ACJMK2_009347</name>
</gene>
<keyword evidence="2" id="KW-0964">Secreted</keyword>
<feature type="domain" description="VWFA" evidence="6">
    <location>
        <begin position="1"/>
        <end position="172"/>
    </location>
</feature>
<dbReference type="SUPFAM" id="SSF53300">
    <property type="entry name" value="vWA-like"/>
    <property type="match status" value="1"/>
</dbReference>
<name>A0ABD3VBY8_SINWO</name>
<dbReference type="SMART" id="SM00327">
    <property type="entry name" value="VWA"/>
    <property type="match status" value="1"/>
</dbReference>
<dbReference type="Proteomes" id="UP001634394">
    <property type="component" value="Unassembled WGS sequence"/>
</dbReference>
<evidence type="ECO:0000256" key="3">
    <source>
        <dbReference type="ARBA" id="ARBA00022729"/>
    </source>
</evidence>
<comment type="caution">
    <text evidence="7">The sequence shown here is derived from an EMBL/GenBank/DDBJ whole genome shotgun (WGS) entry which is preliminary data.</text>
</comment>
<organism evidence="7 8">
    <name type="scientific">Sinanodonta woodiana</name>
    <name type="common">Chinese pond mussel</name>
    <name type="synonym">Anodonta woodiana</name>
    <dbReference type="NCBI Taxonomy" id="1069815"/>
    <lineage>
        <taxon>Eukaryota</taxon>
        <taxon>Metazoa</taxon>
        <taxon>Spiralia</taxon>
        <taxon>Lophotrochozoa</taxon>
        <taxon>Mollusca</taxon>
        <taxon>Bivalvia</taxon>
        <taxon>Autobranchia</taxon>
        <taxon>Heteroconchia</taxon>
        <taxon>Palaeoheterodonta</taxon>
        <taxon>Unionida</taxon>
        <taxon>Unionoidea</taxon>
        <taxon>Unionidae</taxon>
        <taxon>Unioninae</taxon>
        <taxon>Sinanodonta</taxon>
    </lineage>
</organism>
<evidence type="ECO:0000256" key="2">
    <source>
        <dbReference type="ARBA" id="ARBA00022525"/>
    </source>
</evidence>
<keyword evidence="8" id="KW-1185">Reference proteome</keyword>
<dbReference type="PANTHER" id="PTHR24020">
    <property type="entry name" value="COLLAGEN ALPHA"/>
    <property type="match status" value="1"/>
</dbReference>
<accession>A0ABD3VBY8</accession>
<proteinExistence type="predicted"/>
<reference evidence="7 8" key="1">
    <citation type="submission" date="2024-11" db="EMBL/GenBank/DDBJ databases">
        <title>Chromosome-level genome assembly of the freshwater bivalve Anodonta woodiana.</title>
        <authorList>
            <person name="Chen X."/>
        </authorList>
    </citation>
    <scope>NUCLEOTIDE SEQUENCE [LARGE SCALE GENOMIC DNA]</scope>
    <source>
        <strain evidence="7">MN2024</strain>
        <tissue evidence="7">Gills</tissue>
    </source>
</reference>
<evidence type="ECO:0000313" key="8">
    <source>
        <dbReference type="Proteomes" id="UP001634394"/>
    </source>
</evidence>
<sequence>MFLLDSSGSVGISNYQKQKDFVARFAQAFNIGPNATQIGVVTFATAVKNEFDMNRYHDNASLLTAIHNIPYVSGITNTDKAIHYIMNHSFTKPAGDRDHVPNILIVMTDGQSSNPTLTKAEAAKLHQTNIKSFAIGIGTGISQTELQLIASDHQHVFTVDNFNALSTLNAELKKTACEGKLFFFSLPDLSLSPFIF</sequence>
<dbReference type="EMBL" id="JBJQND010000012">
    <property type="protein sequence ID" value="KAL3859115.1"/>
    <property type="molecule type" value="Genomic_DNA"/>
</dbReference>
<dbReference type="GO" id="GO:0005576">
    <property type="term" value="C:extracellular region"/>
    <property type="evidence" value="ECO:0007669"/>
    <property type="project" value="UniProtKB-SubCell"/>
</dbReference>
<evidence type="ECO:0000313" key="7">
    <source>
        <dbReference type="EMBL" id="KAL3859115.1"/>
    </source>
</evidence>
<dbReference type="FunFam" id="3.40.50.410:FF:000004">
    <property type="entry name" value="collagen alpha-6(VI) chain"/>
    <property type="match status" value="1"/>
</dbReference>
<keyword evidence="5" id="KW-0325">Glycoprotein</keyword>
<keyword evidence="4" id="KW-0677">Repeat</keyword>
<dbReference type="InterPro" id="IPR050525">
    <property type="entry name" value="ECM_Assembly_Org"/>
</dbReference>
<dbReference type="PROSITE" id="PS50234">
    <property type="entry name" value="VWFA"/>
    <property type="match status" value="1"/>
</dbReference>
<dbReference type="Gene3D" id="3.40.50.410">
    <property type="entry name" value="von Willebrand factor, type A domain"/>
    <property type="match status" value="1"/>
</dbReference>
<comment type="subcellular location">
    <subcellularLocation>
        <location evidence="1">Secreted</location>
    </subcellularLocation>
</comment>
<evidence type="ECO:0000256" key="5">
    <source>
        <dbReference type="ARBA" id="ARBA00023180"/>
    </source>
</evidence>
<evidence type="ECO:0000259" key="6">
    <source>
        <dbReference type="PROSITE" id="PS50234"/>
    </source>
</evidence>
<keyword evidence="3" id="KW-0732">Signal</keyword>
<dbReference type="PANTHER" id="PTHR24020:SF20">
    <property type="entry name" value="PH DOMAIN-CONTAINING PROTEIN"/>
    <property type="match status" value="1"/>
</dbReference>
<dbReference type="InterPro" id="IPR036465">
    <property type="entry name" value="vWFA_dom_sf"/>
</dbReference>